<reference evidence="3" key="1">
    <citation type="journal article" date="2019" name="Int. J. Syst. Evol. Microbiol.">
        <title>The Global Catalogue of Microorganisms (GCM) 10K type strain sequencing project: providing services to taxonomists for standard genome sequencing and annotation.</title>
        <authorList>
            <consortium name="The Broad Institute Genomics Platform"/>
            <consortium name="The Broad Institute Genome Sequencing Center for Infectious Disease"/>
            <person name="Wu L."/>
            <person name="Ma J."/>
        </authorList>
    </citation>
    <scope>NUCLEOTIDE SEQUENCE [LARGE SCALE GENOMIC DNA]</scope>
    <source>
        <strain evidence="3">CCUG 55585</strain>
    </source>
</reference>
<proteinExistence type="predicted"/>
<accession>A0ABW2YIB4</accession>
<feature type="signal peptide" evidence="1">
    <location>
        <begin position="1"/>
        <end position="24"/>
    </location>
</feature>
<dbReference type="RefSeq" id="WP_386826594.1">
    <property type="nucleotide sequence ID" value="NZ_JBHTIF010000007.1"/>
</dbReference>
<protein>
    <recommendedName>
        <fullName evidence="4">Secreted protein</fullName>
    </recommendedName>
</protein>
<gene>
    <name evidence="2" type="ORF">ACFQ0E_18880</name>
</gene>
<keyword evidence="1" id="KW-0732">Signal</keyword>
<name>A0ABW2YIB4_9GAMM</name>
<dbReference type="EMBL" id="JBHTIF010000007">
    <property type="protein sequence ID" value="MFD0727663.1"/>
    <property type="molecule type" value="Genomic_DNA"/>
</dbReference>
<feature type="chain" id="PRO_5046951097" description="Secreted protein" evidence="1">
    <location>
        <begin position="25"/>
        <end position="156"/>
    </location>
</feature>
<comment type="caution">
    <text evidence="2">The sequence shown here is derived from an EMBL/GenBank/DDBJ whole genome shotgun (WGS) entry which is preliminary data.</text>
</comment>
<sequence>MAPILRTPACLLLLAGFWAGNAQAQSAPWTNFEECPGFPPATAEALRWEAMRLPDLVVCRAIMQEGGAEAFALTISRESPFKPRRADRAEESMLNGRELYWYSSELPSQPNVLIRETLIPVAEDRVVHVSLRANDAATLAKYQEYVVTLPFPDYED</sequence>
<evidence type="ECO:0000313" key="3">
    <source>
        <dbReference type="Proteomes" id="UP001597110"/>
    </source>
</evidence>
<dbReference type="Proteomes" id="UP001597110">
    <property type="component" value="Unassembled WGS sequence"/>
</dbReference>
<organism evidence="2 3">
    <name type="scientific">Lysobacter brunescens</name>
    <dbReference type="NCBI Taxonomy" id="262323"/>
    <lineage>
        <taxon>Bacteria</taxon>
        <taxon>Pseudomonadati</taxon>
        <taxon>Pseudomonadota</taxon>
        <taxon>Gammaproteobacteria</taxon>
        <taxon>Lysobacterales</taxon>
        <taxon>Lysobacteraceae</taxon>
        <taxon>Lysobacter</taxon>
    </lineage>
</organism>
<evidence type="ECO:0000313" key="2">
    <source>
        <dbReference type="EMBL" id="MFD0727663.1"/>
    </source>
</evidence>
<evidence type="ECO:0008006" key="4">
    <source>
        <dbReference type="Google" id="ProtNLM"/>
    </source>
</evidence>
<evidence type="ECO:0000256" key="1">
    <source>
        <dbReference type="SAM" id="SignalP"/>
    </source>
</evidence>
<keyword evidence="3" id="KW-1185">Reference proteome</keyword>